<reference evidence="4 5" key="2">
    <citation type="journal article" date="2007" name="BMC Biol.">
        <title>A 100%-complete sequence reveals unusually simple genomic features in the hot-spring red alga Cyanidioschyzon merolae.</title>
        <authorList>
            <person name="Nozaki H."/>
            <person name="Takano H."/>
            <person name="Misumi O."/>
            <person name="Terasawa K."/>
            <person name="Matsuzaki M."/>
            <person name="Maruyama S."/>
            <person name="Nishida K."/>
            <person name="Yagisawa F."/>
            <person name="Yoshida Y."/>
            <person name="Fujiwara T."/>
            <person name="Takio S."/>
            <person name="Tamura K."/>
            <person name="Chung S.J."/>
            <person name="Nakamura S."/>
            <person name="Kuroiwa H."/>
            <person name="Tanaka K."/>
            <person name="Sato N."/>
            <person name="Kuroiwa T."/>
        </authorList>
    </citation>
    <scope>NUCLEOTIDE SEQUENCE [LARGE SCALE GENOMIC DNA]</scope>
    <source>
        <strain evidence="4 5">10D</strain>
    </source>
</reference>
<evidence type="ECO:0000256" key="2">
    <source>
        <dbReference type="SAM" id="Phobius"/>
    </source>
</evidence>
<evidence type="ECO:0000256" key="3">
    <source>
        <dbReference type="SAM" id="SignalP"/>
    </source>
</evidence>
<gene>
    <name evidence="4" type="ORF">CYME_CMM242C</name>
</gene>
<reference evidence="4 5" key="1">
    <citation type="journal article" date="2004" name="Nature">
        <title>Genome sequence of the ultrasmall unicellular red alga Cyanidioschyzon merolae 10D.</title>
        <authorList>
            <person name="Matsuzaki M."/>
            <person name="Misumi O."/>
            <person name="Shin-i T."/>
            <person name="Maruyama S."/>
            <person name="Takahara M."/>
            <person name="Miyagishima S."/>
            <person name="Mori T."/>
            <person name="Nishida K."/>
            <person name="Yagisawa F."/>
            <person name="Nishida K."/>
            <person name="Yoshida Y."/>
            <person name="Nishimura Y."/>
            <person name="Nakao S."/>
            <person name="Kobayashi T."/>
            <person name="Momoyama Y."/>
            <person name="Higashiyama T."/>
            <person name="Minoda A."/>
            <person name="Sano M."/>
            <person name="Nomoto H."/>
            <person name="Oishi K."/>
            <person name="Hayashi H."/>
            <person name="Ohta F."/>
            <person name="Nishizaka S."/>
            <person name="Haga S."/>
            <person name="Miura S."/>
            <person name="Morishita T."/>
            <person name="Kabeya Y."/>
            <person name="Terasawa K."/>
            <person name="Suzuki Y."/>
            <person name="Ishii Y."/>
            <person name="Asakawa S."/>
            <person name="Takano H."/>
            <person name="Ohta N."/>
            <person name="Kuroiwa H."/>
            <person name="Tanaka K."/>
            <person name="Shimizu N."/>
            <person name="Sugano S."/>
            <person name="Sato N."/>
            <person name="Nozaki H."/>
            <person name="Ogasawara N."/>
            <person name="Kohara Y."/>
            <person name="Kuroiwa T."/>
        </authorList>
    </citation>
    <scope>NUCLEOTIDE SEQUENCE [LARGE SCALE GENOMIC DNA]</scope>
    <source>
        <strain evidence="4 5">10D</strain>
    </source>
</reference>
<feature type="region of interest" description="Disordered" evidence="1">
    <location>
        <begin position="145"/>
        <end position="169"/>
    </location>
</feature>
<evidence type="ECO:0000256" key="1">
    <source>
        <dbReference type="SAM" id="MobiDB-lite"/>
    </source>
</evidence>
<sequence length="760" mass="84938">MHASHKVNHFLKYLVLTFAFVVLCSLQPKRPCGGSDVVRLRAYQRNYGKLQPLHLTVRPGHVLTSCRHFCTDEGVCRPIKFEQRRLRFLEKFCGEQRVALSGPALLFLKPSRFTLQCSKTANSFEVLSQGPMWLDVHRVRMMSGTDSPTAVSQHTRASPANTGPFDTNRFRRENASSELLVHYVSDPLSVGESRYFVSHIEFRISQLPEVHDAMRNASAGNRNSAQAVSVRFVPTDPNKDPRPYLVDPVMSRQVVHAWSCGNEAASRKLQACAHYIPQRRSVGELASLWMLILGVIILAGQNHYRGARRESPRSLKSTPQGHNWSRISRQRASSLDDGVHHIPVDCEHGVHRGLDRPGSTVARASHVSDTSKPLESASAFGVSTANTIEAPRDSDMHATCARIPTPAWASRTFLILFLILQNSAMAFFYFIGIFCPPSSCVKLVAIDVATALACSVGAACCTELWSLVCWIDCESGNERASIGEAQDVPLEKTPPDVSAHAANVEPIAASVSNGKRAPLTDNYSPGAGSAEPWNESASKGSIFRTQCGALPRLAARHSERLRLLERLNFNPLMLWFFRIFQWKRSTFWLIRDTNIIPCWFTGPVIYYLGLRLLITLLLWSGEPSRPEALFVNLQAMIPVFLGSSLGAKVARSIRSRQVPRWFSKVQQTEIFQVSPARILQVWFLVDVLLNGWFYPGAGRPLPFTLIFRLPRACAGDFLDNLTEYSNSDEKLYLAAYQLLPWYGWNAICKLFAALVLFVEA</sequence>
<feature type="transmembrane region" description="Helical" evidence="2">
    <location>
        <begin position="286"/>
        <end position="304"/>
    </location>
</feature>
<dbReference type="RefSeq" id="XP_005537117.1">
    <property type="nucleotide sequence ID" value="XM_005537060.1"/>
</dbReference>
<dbReference type="KEGG" id="cme:CYME_CMM242C"/>
<name>M1UTG1_CYAM1</name>
<feature type="chain" id="PRO_5004018534" evidence="3">
    <location>
        <begin position="27"/>
        <end position="760"/>
    </location>
</feature>
<dbReference type="Proteomes" id="UP000007014">
    <property type="component" value="Chromosome 13"/>
</dbReference>
<feature type="transmembrane region" description="Helical" evidence="2">
    <location>
        <begin position="412"/>
        <end position="431"/>
    </location>
</feature>
<evidence type="ECO:0000313" key="4">
    <source>
        <dbReference type="EMBL" id="BAM81081.1"/>
    </source>
</evidence>
<evidence type="ECO:0000313" key="5">
    <source>
        <dbReference type="Proteomes" id="UP000007014"/>
    </source>
</evidence>
<feature type="signal peptide" evidence="3">
    <location>
        <begin position="1"/>
        <end position="26"/>
    </location>
</feature>
<feature type="transmembrane region" description="Helical" evidence="2">
    <location>
        <begin position="629"/>
        <end position="650"/>
    </location>
</feature>
<feature type="transmembrane region" description="Helical" evidence="2">
    <location>
        <begin position="443"/>
        <end position="471"/>
    </location>
</feature>
<keyword evidence="3" id="KW-0732">Signal</keyword>
<feature type="compositionally biased region" description="Polar residues" evidence="1">
    <location>
        <begin position="145"/>
        <end position="165"/>
    </location>
</feature>
<dbReference type="EMBL" id="AP006495">
    <property type="protein sequence ID" value="BAM81081.1"/>
    <property type="molecule type" value="Genomic_DNA"/>
</dbReference>
<feature type="transmembrane region" description="Helical" evidence="2">
    <location>
        <begin position="588"/>
        <end position="609"/>
    </location>
</feature>
<accession>M1UTG1</accession>
<proteinExistence type="predicted"/>
<keyword evidence="2" id="KW-0812">Transmembrane</keyword>
<protein>
    <submittedName>
        <fullName evidence="4">Uncharacterized protein</fullName>
    </submittedName>
</protein>
<organism evidence="4 5">
    <name type="scientific">Cyanidioschyzon merolae (strain NIES-3377 / 10D)</name>
    <name type="common">Unicellular red alga</name>
    <dbReference type="NCBI Taxonomy" id="280699"/>
    <lineage>
        <taxon>Eukaryota</taxon>
        <taxon>Rhodophyta</taxon>
        <taxon>Bangiophyceae</taxon>
        <taxon>Cyanidiales</taxon>
        <taxon>Cyanidiaceae</taxon>
        <taxon>Cyanidioschyzon</taxon>
    </lineage>
</organism>
<keyword evidence="5" id="KW-1185">Reference proteome</keyword>
<dbReference type="AlphaFoldDB" id="M1UTG1"/>
<dbReference type="Gramene" id="CMM242CT">
    <property type="protein sequence ID" value="CMM242CT"/>
    <property type="gene ID" value="CMM242C"/>
</dbReference>
<dbReference type="GeneID" id="16994972"/>
<dbReference type="HOGENOM" id="CLU_366999_0_0_1"/>
<keyword evidence="2" id="KW-0472">Membrane</keyword>
<keyword evidence="2" id="KW-1133">Transmembrane helix</keyword>